<name>A0A238JW46_9RHOB</name>
<keyword evidence="1" id="KW-0805">Transcription regulation</keyword>
<keyword evidence="6" id="KW-1185">Reference proteome</keyword>
<organism evidence="5 6">
    <name type="scientific">Pelagimonas varians</name>
    <dbReference type="NCBI Taxonomy" id="696760"/>
    <lineage>
        <taxon>Bacteria</taxon>
        <taxon>Pseudomonadati</taxon>
        <taxon>Pseudomonadota</taxon>
        <taxon>Alphaproteobacteria</taxon>
        <taxon>Rhodobacterales</taxon>
        <taxon>Roseobacteraceae</taxon>
        <taxon>Pelagimonas</taxon>
    </lineage>
</organism>
<dbReference type="InterPro" id="IPR001845">
    <property type="entry name" value="HTH_ArsR_DNA-bd_dom"/>
</dbReference>
<dbReference type="PROSITE" id="PS50987">
    <property type="entry name" value="HTH_ARSR_2"/>
    <property type="match status" value="1"/>
</dbReference>
<keyword evidence="2 5" id="KW-0238">DNA-binding</keyword>
<evidence type="ECO:0000256" key="1">
    <source>
        <dbReference type="ARBA" id="ARBA00023015"/>
    </source>
</evidence>
<protein>
    <submittedName>
        <fullName evidence="5">DNA-binding transcriptional repressor ArsR</fullName>
    </submittedName>
</protein>
<feature type="domain" description="HTH arsR-type" evidence="4">
    <location>
        <begin position="3"/>
        <end position="112"/>
    </location>
</feature>
<dbReference type="SUPFAM" id="SSF46785">
    <property type="entry name" value="Winged helix' DNA-binding domain"/>
    <property type="match status" value="1"/>
</dbReference>
<dbReference type="GO" id="GO:0003700">
    <property type="term" value="F:DNA-binding transcription factor activity"/>
    <property type="evidence" value="ECO:0007669"/>
    <property type="project" value="InterPro"/>
</dbReference>
<evidence type="ECO:0000259" key="4">
    <source>
        <dbReference type="PROSITE" id="PS50987"/>
    </source>
</evidence>
<dbReference type="Gene3D" id="1.10.10.10">
    <property type="entry name" value="Winged helix-like DNA-binding domain superfamily/Winged helix DNA-binding domain"/>
    <property type="match status" value="1"/>
</dbReference>
<dbReference type="Pfam" id="PF01022">
    <property type="entry name" value="HTH_5"/>
    <property type="match status" value="1"/>
</dbReference>
<accession>A0A238JW46</accession>
<dbReference type="SMART" id="SM00418">
    <property type="entry name" value="HTH_ARSR"/>
    <property type="match status" value="1"/>
</dbReference>
<dbReference type="PANTHER" id="PTHR33154:SF33">
    <property type="entry name" value="TRANSCRIPTIONAL REPRESSOR SDPR"/>
    <property type="match status" value="1"/>
</dbReference>
<evidence type="ECO:0000313" key="6">
    <source>
        <dbReference type="Proteomes" id="UP000220836"/>
    </source>
</evidence>
<evidence type="ECO:0000313" key="5">
    <source>
        <dbReference type="EMBL" id="SMX34042.1"/>
    </source>
</evidence>
<evidence type="ECO:0000256" key="3">
    <source>
        <dbReference type="ARBA" id="ARBA00023163"/>
    </source>
</evidence>
<dbReference type="CDD" id="cd00090">
    <property type="entry name" value="HTH_ARSR"/>
    <property type="match status" value="1"/>
</dbReference>
<sequence length="113" mass="12425">MTIDDIDQESSVKVFAALSSPVRLQILLWLLDPRPHFPVQRDGELVKDGVCVGAITEKTGLTQPTISAHMKKLAGAGLVTGQKFGNWIFYKPDRDRLARFGGALQDAALRPPR</sequence>
<dbReference type="PANTHER" id="PTHR33154">
    <property type="entry name" value="TRANSCRIPTIONAL REGULATOR, ARSR FAMILY"/>
    <property type="match status" value="1"/>
</dbReference>
<dbReference type="InterPro" id="IPR036390">
    <property type="entry name" value="WH_DNA-bd_sf"/>
</dbReference>
<keyword evidence="3" id="KW-0804">Transcription</keyword>
<dbReference type="Proteomes" id="UP000220836">
    <property type="component" value="Unassembled WGS sequence"/>
</dbReference>
<dbReference type="InterPro" id="IPR011991">
    <property type="entry name" value="ArsR-like_HTH"/>
</dbReference>
<dbReference type="InterPro" id="IPR036388">
    <property type="entry name" value="WH-like_DNA-bd_sf"/>
</dbReference>
<gene>
    <name evidence="5" type="ORF">PEV8663_00368</name>
</gene>
<dbReference type="RefSeq" id="WP_245910686.1">
    <property type="nucleotide sequence ID" value="NZ_FXYH01000001.1"/>
</dbReference>
<dbReference type="GO" id="GO:0003677">
    <property type="term" value="F:DNA binding"/>
    <property type="evidence" value="ECO:0007669"/>
    <property type="project" value="UniProtKB-KW"/>
</dbReference>
<dbReference type="EMBL" id="FXYH01000001">
    <property type="protein sequence ID" value="SMX34042.1"/>
    <property type="molecule type" value="Genomic_DNA"/>
</dbReference>
<dbReference type="AlphaFoldDB" id="A0A238JW46"/>
<evidence type="ECO:0000256" key="2">
    <source>
        <dbReference type="ARBA" id="ARBA00023125"/>
    </source>
</evidence>
<proteinExistence type="predicted"/>
<dbReference type="InterPro" id="IPR051081">
    <property type="entry name" value="HTH_MetalResp_TranReg"/>
</dbReference>
<reference evidence="5 6" key="1">
    <citation type="submission" date="2017-05" db="EMBL/GenBank/DDBJ databases">
        <authorList>
            <person name="Song R."/>
            <person name="Chenine A.L."/>
            <person name="Ruprecht R.M."/>
        </authorList>
    </citation>
    <scope>NUCLEOTIDE SEQUENCE [LARGE SCALE GENOMIC DNA]</scope>
    <source>
        <strain evidence="5 6">CECT 8663</strain>
    </source>
</reference>